<feature type="compositionally biased region" description="Basic and acidic residues" evidence="1">
    <location>
        <begin position="24"/>
        <end position="41"/>
    </location>
</feature>
<accession>A0ABN8II70</accession>
<gene>
    <name evidence="2" type="ORF">IPOD504_LOCUS10269</name>
</gene>
<evidence type="ECO:0000313" key="3">
    <source>
        <dbReference type="Proteomes" id="UP000837857"/>
    </source>
</evidence>
<evidence type="ECO:0000313" key="2">
    <source>
        <dbReference type="EMBL" id="CAH2057490.1"/>
    </source>
</evidence>
<protein>
    <submittedName>
        <fullName evidence="2">Uncharacterized protein</fullName>
    </submittedName>
</protein>
<feature type="non-terminal residue" evidence="2">
    <location>
        <position position="192"/>
    </location>
</feature>
<sequence>MPTPWRTLRRRGPDGTVGSSRIGSFHDGRAPDSTRRDRDLTHCPVPPSPAPHPTPPPPLAEGARHQRVTIDGTRPRRIRTTKAACMMMFTSIRCESPMSTLVRGNTLTLLQSRLLIGVAAQLSHDSTTERGEKITEGPLAICLGFFAIRALFSFLQYRRERALAIGAELFMASRANDSAVGSEETLPRIALE</sequence>
<evidence type="ECO:0000256" key="1">
    <source>
        <dbReference type="SAM" id="MobiDB-lite"/>
    </source>
</evidence>
<keyword evidence="3" id="KW-1185">Reference proteome</keyword>
<proteinExistence type="predicted"/>
<organism evidence="2 3">
    <name type="scientific">Iphiclides podalirius</name>
    <name type="common">scarce swallowtail</name>
    <dbReference type="NCBI Taxonomy" id="110791"/>
    <lineage>
        <taxon>Eukaryota</taxon>
        <taxon>Metazoa</taxon>
        <taxon>Ecdysozoa</taxon>
        <taxon>Arthropoda</taxon>
        <taxon>Hexapoda</taxon>
        <taxon>Insecta</taxon>
        <taxon>Pterygota</taxon>
        <taxon>Neoptera</taxon>
        <taxon>Endopterygota</taxon>
        <taxon>Lepidoptera</taxon>
        <taxon>Glossata</taxon>
        <taxon>Ditrysia</taxon>
        <taxon>Papilionoidea</taxon>
        <taxon>Papilionidae</taxon>
        <taxon>Papilioninae</taxon>
        <taxon>Iphiclides</taxon>
    </lineage>
</organism>
<dbReference type="Proteomes" id="UP000837857">
    <property type="component" value="Chromosome 24"/>
</dbReference>
<dbReference type="EMBL" id="OW152836">
    <property type="protein sequence ID" value="CAH2057490.1"/>
    <property type="molecule type" value="Genomic_DNA"/>
</dbReference>
<feature type="region of interest" description="Disordered" evidence="1">
    <location>
        <begin position="1"/>
        <end position="65"/>
    </location>
</feature>
<reference evidence="2" key="1">
    <citation type="submission" date="2022-03" db="EMBL/GenBank/DDBJ databases">
        <authorList>
            <person name="Martin H S."/>
        </authorList>
    </citation>
    <scope>NUCLEOTIDE SEQUENCE</scope>
</reference>
<feature type="compositionally biased region" description="Pro residues" evidence="1">
    <location>
        <begin position="44"/>
        <end position="59"/>
    </location>
</feature>
<name>A0ABN8II70_9NEOP</name>